<reference evidence="2 3" key="1">
    <citation type="journal article" date="2016" name="Nat. Commun.">
        <title>Thousands of microbial genomes shed light on interconnected biogeochemical processes in an aquifer system.</title>
        <authorList>
            <person name="Anantharaman K."/>
            <person name="Brown C.T."/>
            <person name="Hug L.A."/>
            <person name="Sharon I."/>
            <person name="Castelle C.J."/>
            <person name="Probst A.J."/>
            <person name="Thomas B.C."/>
            <person name="Singh A."/>
            <person name="Wilkins M.J."/>
            <person name="Karaoz U."/>
            <person name="Brodie E.L."/>
            <person name="Williams K.H."/>
            <person name="Hubbard S.S."/>
            <person name="Banfield J.F."/>
        </authorList>
    </citation>
    <scope>NUCLEOTIDE SEQUENCE [LARGE SCALE GENOMIC DNA]</scope>
</reference>
<dbReference type="AlphaFoldDB" id="A0A1F5K7V7"/>
<dbReference type="CDD" id="cd11537">
    <property type="entry name" value="NTP-PPase_RS21-C6_like"/>
    <property type="match status" value="1"/>
</dbReference>
<dbReference type="Proteomes" id="UP000176405">
    <property type="component" value="Unassembled WGS sequence"/>
</dbReference>
<protein>
    <submittedName>
        <fullName evidence="2">Nucleotide pyrophosphohydrolase</fullName>
    </submittedName>
</protein>
<dbReference type="STRING" id="1797780.A3E45_01945"/>
<evidence type="ECO:0000313" key="3">
    <source>
        <dbReference type="Proteomes" id="UP000176405"/>
    </source>
</evidence>
<dbReference type="SUPFAM" id="SSF101386">
    <property type="entry name" value="all-alpha NTP pyrophosphatases"/>
    <property type="match status" value="1"/>
</dbReference>
<feature type="compositionally biased region" description="Basic and acidic residues" evidence="1">
    <location>
        <begin position="93"/>
        <end position="102"/>
    </location>
</feature>
<dbReference type="PANTHER" id="PTHR46523:SF1">
    <property type="entry name" value="DCTP PYROPHOSPHATASE 1"/>
    <property type="match status" value="1"/>
</dbReference>
<proteinExistence type="predicted"/>
<name>A0A1F5K7V7_9BACT</name>
<dbReference type="InterPro" id="IPR052555">
    <property type="entry name" value="dCTP_Pyrophosphatase"/>
</dbReference>
<organism evidence="2 3">
    <name type="scientific">Candidatus Daviesbacteria bacterium RIFCSPHIGHO2_12_FULL_43_11</name>
    <dbReference type="NCBI Taxonomy" id="1797780"/>
    <lineage>
        <taxon>Bacteria</taxon>
        <taxon>Candidatus Daviesiibacteriota</taxon>
    </lineage>
</organism>
<dbReference type="PANTHER" id="PTHR46523">
    <property type="entry name" value="DCTP PYROPHOSPHATASE 1"/>
    <property type="match status" value="1"/>
</dbReference>
<dbReference type="GO" id="GO:0047429">
    <property type="term" value="F:nucleoside triphosphate diphosphatase activity"/>
    <property type="evidence" value="ECO:0007669"/>
    <property type="project" value="InterPro"/>
</dbReference>
<evidence type="ECO:0000256" key="1">
    <source>
        <dbReference type="SAM" id="MobiDB-lite"/>
    </source>
</evidence>
<feature type="compositionally biased region" description="Basic residues" evidence="1">
    <location>
        <begin position="103"/>
        <end position="112"/>
    </location>
</feature>
<keyword evidence="2" id="KW-0378">Hydrolase</keyword>
<comment type="caution">
    <text evidence="2">The sequence shown here is derived from an EMBL/GenBank/DDBJ whole genome shotgun (WGS) entry which is preliminary data.</text>
</comment>
<dbReference type="InterPro" id="IPR025984">
    <property type="entry name" value="DCTPP"/>
</dbReference>
<feature type="region of interest" description="Disordered" evidence="1">
    <location>
        <begin position="93"/>
        <end position="112"/>
    </location>
</feature>
<dbReference type="PIRSF" id="PIRSF029826">
    <property type="entry name" value="UCP029826_pph"/>
    <property type="match status" value="1"/>
</dbReference>
<dbReference type="Pfam" id="PF12643">
    <property type="entry name" value="MazG-like"/>
    <property type="match status" value="1"/>
</dbReference>
<dbReference type="GO" id="GO:0009143">
    <property type="term" value="P:nucleoside triphosphate catabolic process"/>
    <property type="evidence" value="ECO:0007669"/>
    <property type="project" value="InterPro"/>
</dbReference>
<evidence type="ECO:0000313" key="2">
    <source>
        <dbReference type="EMBL" id="OGE37033.1"/>
    </source>
</evidence>
<dbReference type="Gene3D" id="1.10.287.1080">
    <property type="entry name" value="MazG-like"/>
    <property type="match status" value="1"/>
</dbReference>
<dbReference type="EMBL" id="MFDH01000003">
    <property type="protein sequence ID" value="OGE37033.1"/>
    <property type="molecule type" value="Genomic_DNA"/>
</dbReference>
<accession>A0A1F5K7V7</accession>
<sequence>MEELTKRIIAFRDARDWKQFHNPKDLALSLVLEAAEVMEHFQWKNKEEMEKYVETNREEIGEELADVLYWVLLMSHDLNLDVLDALERKMKKNEEKYPEDKAKGKHAKYNKL</sequence>
<gene>
    <name evidence="2" type="ORF">A3E45_01945</name>
</gene>